<keyword evidence="1" id="KW-0472">Membrane</keyword>
<feature type="transmembrane region" description="Helical" evidence="1">
    <location>
        <begin position="100"/>
        <end position="121"/>
    </location>
</feature>
<comment type="caution">
    <text evidence="2">The sequence shown here is derived from an EMBL/GenBank/DDBJ whole genome shotgun (WGS) entry which is preliminary data.</text>
</comment>
<proteinExistence type="predicted"/>
<feature type="transmembrane region" description="Helical" evidence="1">
    <location>
        <begin position="256"/>
        <end position="277"/>
    </location>
</feature>
<evidence type="ECO:0000313" key="3">
    <source>
        <dbReference type="Proteomes" id="UP000643525"/>
    </source>
</evidence>
<feature type="transmembrane region" description="Helical" evidence="1">
    <location>
        <begin position="284"/>
        <end position="301"/>
    </location>
</feature>
<organism evidence="2 3">
    <name type="scientific">Nesterenkonia lutea</name>
    <dbReference type="NCBI Taxonomy" id="272919"/>
    <lineage>
        <taxon>Bacteria</taxon>
        <taxon>Bacillati</taxon>
        <taxon>Actinomycetota</taxon>
        <taxon>Actinomycetes</taxon>
        <taxon>Micrococcales</taxon>
        <taxon>Micrococcaceae</taxon>
        <taxon>Nesterenkonia</taxon>
    </lineage>
</organism>
<accession>A0ABR9JBQ2</accession>
<gene>
    <name evidence="2" type="ORF">H4W27_000487</name>
</gene>
<dbReference type="Pfam" id="PF01944">
    <property type="entry name" value="SpoIIM"/>
    <property type="match status" value="1"/>
</dbReference>
<sequence length="330" mass="35699">MDIDAFIAVHQHEWDRLSALASRRRLTAPEADEMLRLYERTSTHLSMIRAAEPDSPVVPSLSAPLGRARAHLTGAGQNVFVSSAYFFTQTLPVAFYRIRWLTVILGVAFIAVAVGFALWTVNHPQIDLLIPEGERQAYAGTEFVNYYSEHPNSSFAAQVWTNNAWIAAQEVAFGISGVFVPLVLFLNAQGLGMAAGIMAEQGEASTFWLYILPHGLMEMTAIFIAGAAGLRIFWAWVVAPGQMRRSAALAAEGRKLITVAFGLVLVLLISGVVEGFVTPSDLPHWARIGIGAAVLAAYWTYTLVLGGRAHRAGVTGDLGKYDAGAVELTA</sequence>
<reference evidence="2 3" key="1">
    <citation type="submission" date="2020-10" db="EMBL/GenBank/DDBJ databases">
        <title>Sequencing the genomes of 1000 actinobacteria strains.</title>
        <authorList>
            <person name="Klenk H.-P."/>
        </authorList>
    </citation>
    <scope>NUCLEOTIDE SEQUENCE [LARGE SCALE GENOMIC DNA]</scope>
    <source>
        <strain evidence="2 3">DSM 15666</strain>
    </source>
</reference>
<protein>
    <submittedName>
        <fullName evidence="2">Membrane protein SpoIIM required for sporulation</fullName>
    </submittedName>
</protein>
<name>A0ABR9JBQ2_9MICC</name>
<keyword evidence="1" id="KW-0812">Transmembrane</keyword>
<dbReference type="EMBL" id="JADBED010000001">
    <property type="protein sequence ID" value="MBE1523369.1"/>
    <property type="molecule type" value="Genomic_DNA"/>
</dbReference>
<keyword evidence="3" id="KW-1185">Reference proteome</keyword>
<evidence type="ECO:0000256" key="1">
    <source>
        <dbReference type="SAM" id="Phobius"/>
    </source>
</evidence>
<keyword evidence="1" id="KW-1133">Transmembrane helix</keyword>
<dbReference type="PANTHER" id="PTHR35337:SF1">
    <property type="entry name" value="SLR1478 PROTEIN"/>
    <property type="match status" value="1"/>
</dbReference>
<dbReference type="RefSeq" id="WP_192594527.1">
    <property type="nucleotide sequence ID" value="NZ_BAAALJ010000017.1"/>
</dbReference>
<dbReference type="InterPro" id="IPR002798">
    <property type="entry name" value="SpoIIM-like"/>
</dbReference>
<evidence type="ECO:0000313" key="2">
    <source>
        <dbReference type="EMBL" id="MBE1523369.1"/>
    </source>
</evidence>
<feature type="transmembrane region" description="Helical" evidence="1">
    <location>
        <begin position="164"/>
        <end position="186"/>
    </location>
</feature>
<dbReference type="Proteomes" id="UP000643525">
    <property type="component" value="Unassembled WGS sequence"/>
</dbReference>
<dbReference type="PANTHER" id="PTHR35337">
    <property type="entry name" value="SLR1478 PROTEIN"/>
    <property type="match status" value="1"/>
</dbReference>
<feature type="transmembrane region" description="Helical" evidence="1">
    <location>
        <begin position="207"/>
        <end position="236"/>
    </location>
</feature>